<dbReference type="InterPro" id="IPR013320">
    <property type="entry name" value="ConA-like_dom_sf"/>
</dbReference>
<gene>
    <name evidence="2" type="ORF">BpHYR1_012715</name>
</gene>
<sequence>MRSLVIILAILIDIHAISHIFYKRNVDLKTELYGMVIDKRNILNLIECIGLCNKENKCHFVSHKSSLCVLYSFYAQYFFQYSTDTFLYEKVNHRNIGLTNYWPIEKSQAVDAVGSKDLYEPINCTFSNDRFGTNASALSFNSGFMKAPRGDYLGGKEFTVLTWVKLRSYLVWQRLFDFSNGKHYDNIHVSLSDPDRRVNFRIREAYSHKEVKSSVLHLDMWYHFGFTLYQGALSIYIDGNLKNSTNTGNVNLATEDRKEYCFIGKSVYPHDPNGNFEFDDIKFFNKALTALEINSEFRVGYF</sequence>
<keyword evidence="2" id="KW-0378">Hydrolase</keyword>
<dbReference type="Gene3D" id="2.60.120.200">
    <property type="match status" value="1"/>
</dbReference>
<feature type="signal peptide" evidence="1">
    <location>
        <begin position="1"/>
        <end position="16"/>
    </location>
</feature>
<reference evidence="2 3" key="1">
    <citation type="journal article" date="2018" name="Sci. Rep.">
        <title>Genomic signatures of local adaptation to the degree of environmental predictability in rotifers.</title>
        <authorList>
            <person name="Franch-Gras L."/>
            <person name="Hahn C."/>
            <person name="Garcia-Roger E.M."/>
            <person name="Carmona M.J."/>
            <person name="Serra M."/>
            <person name="Gomez A."/>
        </authorList>
    </citation>
    <scope>NUCLEOTIDE SEQUENCE [LARGE SCALE GENOMIC DNA]</scope>
    <source>
        <strain evidence="2">HYR1</strain>
    </source>
</reference>
<proteinExistence type="predicted"/>
<dbReference type="Proteomes" id="UP000276133">
    <property type="component" value="Unassembled WGS sequence"/>
</dbReference>
<dbReference type="OrthoDB" id="65776at2759"/>
<dbReference type="Pfam" id="PF13385">
    <property type="entry name" value="Laminin_G_3"/>
    <property type="match status" value="1"/>
</dbReference>
<dbReference type="EMBL" id="REGN01006785">
    <property type="protein sequence ID" value="RNA08285.1"/>
    <property type="molecule type" value="Genomic_DNA"/>
</dbReference>
<protein>
    <submittedName>
        <fullName evidence="2">Glycoside hydrolase</fullName>
    </submittedName>
</protein>
<dbReference type="GO" id="GO:0016787">
    <property type="term" value="F:hydrolase activity"/>
    <property type="evidence" value="ECO:0007669"/>
    <property type="project" value="UniProtKB-KW"/>
</dbReference>
<name>A0A3M7QBF6_BRAPC</name>
<keyword evidence="1" id="KW-0732">Signal</keyword>
<keyword evidence="3" id="KW-1185">Reference proteome</keyword>
<dbReference type="AlphaFoldDB" id="A0A3M7QBF6"/>
<feature type="chain" id="PRO_5018099560" evidence="1">
    <location>
        <begin position="17"/>
        <end position="302"/>
    </location>
</feature>
<evidence type="ECO:0000313" key="2">
    <source>
        <dbReference type="EMBL" id="RNA08285.1"/>
    </source>
</evidence>
<evidence type="ECO:0000256" key="1">
    <source>
        <dbReference type="SAM" id="SignalP"/>
    </source>
</evidence>
<accession>A0A3M7QBF6</accession>
<dbReference type="SUPFAM" id="SSF49899">
    <property type="entry name" value="Concanavalin A-like lectins/glucanases"/>
    <property type="match status" value="1"/>
</dbReference>
<comment type="caution">
    <text evidence="2">The sequence shown here is derived from an EMBL/GenBank/DDBJ whole genome shotgun (WGS) entry which is preliminary data.</text>
</comment>
<organism evidence="2 3">
    <name type="scientific">Brachionus plicatilis</name>
    <name type="common">Marine rotifer</name>
    <name type="synonym">Brachionus muelleri</name>
    <dbReference type="NCBI Taxonomy" id="10195"/>
    <lineage>
        <taxon>Eukaryota</taxon>
        <taxon>Metazoa</taxon>
        <taxon>Spiralia</taxon>
        <taxon>Gnathifera</taxon>
        <taxon>Rotifera</taxon>
        <taxon>Eurotatoria</taxon>
        <taxon>Monogononta</taxon>
        <taxon>Pseudotrocha</taxon>
        <taxon>Ploima</taxon>
        <taxon>Brachionidae</taxon>
        <taxon>Brachionus</taxon>
    </lineage>
</organism>
<evidence type="ECO:0000313" key="3">
    <source>
        <dbReference type="Proteomes" id="UP000276133"/>
    </source>
</evidence>